<reference evidence="7" key="1">
    <citation type="submission" date="2013-07" db="EMBL/GenBank/DDBJ databases">
        <authorList>
            <person name="Geib S."/>
        </authorList>
    </citation>
    <scope>NUCLEOTIDE SEQUENCE</scope>
</reference>
<keyword evidence="4 6" id="KW-1133">Transmembrane helix</keyword>
<evidence type="ECO:0000256" key="4">
    <source>
        <dbReference type="ARBA" id="ARBA00022989"/>
    </source>
</evidence>
<feature type="transmembrane region" description="Helical" evidence="6">
    <location>
        <begin position="609"/>
        <end position="630"/>
    </location>
</feature>
<feature type="transmembrane region" description="Helical" evidence="6">
    <location>
        <begin position="243"/>
        <end position="264"/>
    </location>
</feature>
<dbReference type="SUPFAM" id="SSF103473">
    <property type="entry name" value="MFS general substrate transporter"/>
    <property type="match status" value="1"/>
</dbReference>
<dbReference type="GO" id="GO:0016020">
    <property type="term" value="C:membrane"/>
    <property type="evidence" value="ECO:0007669"/>
    <property type="project" value="UniProtKB-SubCell"/>
</dbReference>
<evidence type="ECO:0000313" key="7">
    <source>
        <dbReference type="EMBL" id="JAC03979.1"/>
    </source>
</evidence>
<sequence>MEKLHDYQGISGRLHSWRESIKERISNYKESDSTNILETFKNTASSHLKGNISASQDFSHIYRHKTRLEFIRISAAVMGIEFSYAAETAFVSPTLLKIGIDHQHMTLVWALSPLIGFFACPFLGSLSDRCKLNLGRRRPFIILLSIGVIFGLLLIPNGEDLGYWFGDYNPDSHTVSNITNKSIAINSGITTSESELRIIPHNSHPWGIFFTVLGTVLLDFDADACQSPARAYLLDICVPEDHVRGLSTFTIMAGLGGFMGYSMGGIDWDTTAIGKKLGGHIKTVFTLVTFIFTLCVTLTITSFKEIPLWILAETQHNKNKGEALIDAHMGTANDFEQMTDDNEKVYSLDIDKPANCQITPNETNQGSECDEDIMAEANTAQTNNTAEPPLDPENAFNLPSETVENLSHYLYTIIYMPHSLRMVCLTNLFCWMAHVCYSLYFTDFVGEAVFMGDPKALEGTLPQIKYEEGVRFGCWGMAMYSLSCACYSLIIETLIKKLSAKFVYVGGLLFYSVGMTLMALTQAKSSVIIFSWTAGVMYSTLFTMPYLLVAHYHSMGTFELDGNGSSKLGSNVRGLGTDIAIVSSMVFLAQFILSLCMGTIVSISGTTTAVVSMASFLSFCGAITATKIMYLDL</sequence>
<gene>
    <name evidence="7" type="primary">S45A2</name>
</gene>
<feature type="transmembrane region" description="Helical" evidence="6">
    <location>
        <begin position="502"/>
        <end position="521"/>
    </location>
</feature>
<comment type="subcellular location">
    <subcellularLocation>
        <location evidence="1">Membrane</location>
        <topology evidence="1">Multi-pass membrane protein</topology>
    </subcellularLocation>
</comment>
<proteinExistence type="evidence at transcript level"/>
<feature type="transmembrane region" description="Helical" evidence="6">
    <location>
        <begin position="284"/>
        <end position="303"/>
    </location>
</feature>
<dbReference type="OrthoDB" id="28755at2759"/>
<evidence type="ECO:0000256" key="5">
    <source>
        <dbReference type="ARBA" id="ARBA00023136"/>
    </source>
</evidence>
<feature type="transmembrane region" description="Helical" evidence="6">
    <location>
        <begin position="106"/>
        <end position="126"/>
    </location>
</feature>
<feature type="transmembrane region" description="Helical" evidence="6">
    <location>
        <begin position="470"/>
        <end position="490"/>
    </location>
</feature>
<dbReference type="PANTHER" id="PTHR19432">
    <property type="entry name" value="SUGAR TRANSPORTER"/>
    <property type="match status" value="1"/>
</dbReference>
<dbReference type="Gene3D" id="1.20.1250.20">
    <property type="entry name" value="MFS general substrate transporter like domains"/>
    <property type="match status" value="1"/>
</dbReference>
<evidence type="ECO:0000256" key="3">
    <source>
        <dbReference type="ARBA" id="ARBA00022692"/>
    </source>
</evidence>
<accession>W8C3Y7</accession>
<dbReference type="CDD" id="cd17313">
    <property type="entry name" value="MFS_SLC45_SUC"/>
    <property type="match status" value="1"/>
</dbReference>
<dbReference type="GO" id="GO:0008506">
    <property type="term" value="F:sucrose:proton symporter activity"/>
    <property type="evidence" value="ECO:0007669"/>
    <property type="project" value="TreeGrafter"/>
</dbReference>
<keyword evidence="5 6" id="KW-0472">Membrane</keyword>
<reference evidence="7" key="2">
    <citation type="journal article" date="2014" name="BMC Genomics">
        <title>A genomic perspective to assessing quality of mass-reared SIT flies used in Mediterranean fruit fly (Ceratitis capitata) eradication in California.</title>
        <authorList>
            <person name="Calla B."/>
            <person name="Hall B."/>
            <person name="Hou S."/>
            <person name="Geib S.M."/>
        </authorList>
    </citation>
    <scope>NUCLEOTIDE SEQUENCE</scope>
</reference>
<dbReference type="InterPro" id="IPR036259">
    <property type="entry name" value="MFS_trans_sf"/>
</dbReference>
<feature type="transmembrane region" description="Helical" evidence="6">
    <location>
        <begin position="579"/>
        <end position="603"/>
    </location>
</feature>
<dbReference type="KEGG" id="ccat:101457783"/>
<feature type="transmembrane region" description="Helical" evidence="6">
    <location>
        <begin position="138"/>
        <end position="155"/>
    </location>
</feature>
<name>W8C3Y7_CERCA</name>
<evidence type="ECO:0000256" key="2">
    <source>
        <dbReference type="ARBA" id="ARBA00022448"/>
    </source>
</evidence>
<evidence type="ECO:0000256" key="6">
    <source>
        <dbReference type="SAM" id="Phobius"/>
    </source>
</evidence>
<feature type="transmembrane region" description="Helical" evidence="6">
    <location>
        <begin position="527"/>
        <end position="549"/>
    </location>
</feature>
<keyword evidence="3 6" id="KW-0812">Transmembrane</keyword>
<evidence type="ECO:0000256" key="1">
    <source>
        <dbReference type="ARBA" id="ARBA00004141"/>
    </source>
</evidence>
<dbReference type="AlphaFoldDB" id="W8C3Y7"/>
<organism evidence="7">
    <name type="scientific">Ceratitis capitata</name>
    <name type="common">Mediterranean fruit fly</name>
    <name type="synonym">Tephritis capitata</name>
    <dbReference type="NCBI Taxonomy" id="7213"/>
    <lineage>
        <taxon>Eukaryota</taxon>
        <taxon>Metazoa</taxon>
        <taxon>Ecdysozoa</taxon>
        <taxon>Arthropoda</taxon>
        <taxon>Hexapoda</taxon>
        <taxon>Insecta</taxon>
        <taxon>Pterygota</taxon>
        <taxon>Neoptera</taxon>
        <taxon>Endopterygota</taxon>
        <taxon>Diptera</taxon>
        <taxon>Brachycera</taxon>
        <taxon>Muscomorpha</taxon>
        <taxon>Tephritoidea</taxon>
        <taxon>Tephritidae</taxon>
        <taxon>Ceratitis</taxon>
        <taxon>Ceratitis</taxon>
    </lineage>
</organism>
<keyword evidence="2" id="KW-0813">Transport</keyword>
<feature type="transmembrane region" description="Helical" evidence="6">
    <location>
        <begin position="422"/>
        <end position="441"/>
    </location>
</feature>
<feature type="transmembrane region" description="Helical" evidence="6">
    <location>
        <begin position="70"/>
        <end position="86"/>
    </location>
</feature>
<dbReference type="EMBL" id="GAMC01002577">
    <property type="protein sequence ID" value="JAC03979.1"/>
    <property type="molecule type" value="mRNA"/>
</dbReference>
<protein>
    <submittedName>
        <fullName evidence="7">Membrane-associated transporter protein</fullName>
    </submittedName>
</protein>
<dbReference type="PANTHER" id="PTHR19432:SF35">
    <property type="entry name" value="SOLUTE CARRIER FAMILY 45 MEMBER 3 ISOFORM X1"/>
    <property type="match status" value="1"/>
</dbReference>